<evidence type="ECO:0000256" key="5">
    <source>
        <dbReference type="SAM" id="Phobius"/>
    </source>
</evidence>
<evidence type="ECO:0000256" key="1">
    <source>
        <dbReference type="ARBA" id="ARBA00004141"/>
    </source>
</evidence>
<dbReference type="GO" id="GO:0016020">
    <property type="term" value="C:membrane"/>
    <property type="evidence" value="ECO:0007669"/>
    <property type="project" value="UniProtKB-SubCell"/>
</dbReference>
<keyword evidence="3 5" id="KW-1133">Transmembrane helix</keyword>
<feature type="transmembrane region" description="Helical" evidence="5">
    <location>
        <begin position="12"/>
        <end position="34"/>
    </location>
</feature>
<dbReference type="Proteomes" id="UP001153954">
    <property type="component" value="Unassembled WGS sequence"/>
</dbReference>
<evidence type="ECO:0000313" key="6">
    <source>
        <dbReference type="EMBL" id="CAH2090611.1"/>
    </source>
</evidence>
<feature type="transmembrane region" description="Helical" evidence="5">
    <location>
        <begin position="69"/>
        <end position="91"/>
    </location>
</feature>
<keyword evidence="7" id="KW-1185">Reference proteome</keyword>
<gene>
    <name evidence="6" type="ORF">EEDITHA_LOCUS6550</name>
</gene>
<name>A0AAU9TUS3_EUPED</name>
<dbReference type="AlphaFoldDB" id="A0AAU9TUS3"/>
<feature type="transmembrane region" description="Helical" evidence="5">
    <location>
        <begin position="40"/>
        <end position="62"/>
    </location>
</feature>
<accession>A0AAU9TUS3</accession>
<dbReference type="EMBL" id="CAKOGL010000009">
    <property type="protein sequence ID" value="CAH2090611.1"/>
    <property type="molecule type" value="Genomic_DNA"/>
</dbReference>
<dbReference type="Pfam" id="PF00335">
    <property type="entry name" value="Tetraspanin"/>
    <property type="match status" value="1"/>
</dbReference>
<keyword evidence="2 5" id="KW-0812">Transmembrane</keyword>
<evidence type="ECO:0000256" key="3">
    <source>
        <dbReference type="ARBA" id="ARBA00022989"/>
    </source>
</evidence>
<organism evidence="6 7">
    <name type="scientific">Euphydryas editha</name>
    <name type="common">Edith's checkerspot</name>
    <dbReference type="NCBI Taxonomy" id="104508"/>
    <lineage>
        <taxon>Eukaryota</taxon>
        <taxon>Metazoa</taxon>
        <taxon>Ecdysozoa</taxon>
        <taxon>Arthropoda</taxon>
        <taxon>Hexapoda</taxon>
        <taxon>Insecta</taxon>
        <taxon>Pterygota</taxon>
        <taxon>Neoptera</taxon>
        <taxon>Endopterygota</taxon>
        <taxon>Lepidoptera</taxon>
        <taxon>Glossata</taxon>
        <taxon>Ditrysia</taxon>
        <taxon>Papilionoidea</taxon>
        <taxon>Nymphalidae</taxon>
        <taxon>Nymphalinae</taxon>
        <taxon>Euphydryas</taxon>
    </lineage>
</organism>
<comment type="caution">
    <text evidence="6">The sequence shown here is derived from an EMBL/GenBank/DDBJ whole genome shotgun (WGS) entry which is preliminary data.</text>
</comment>
<evidence type="ECO:0008006" key="8">
    <source>
        <dbReference type="Google" id="ProtNLM"/>
    </source>
</evidence>
<evidence type="ECO:0000313" key="7">
    <source>
        <dbReference type="Proteomes" id="UP001153954"/>
    </source>
</evidence>
<protein>
    <recommendedName>
        <fullName evidence="8">Tetraspanin</fullName>
    </recommendedName>
</protein>
<feature type="transmembrane region" description="Helical" evidence="5">
    <location>
        <begin position="182"/>
        <end position="206"/>
    </location>
</feature>
<keyword evidence="4 5" id="KW-0472">Membrane</keyword>
<dbReference type="InterPro" id="IPR018499">
    <property type="entry name" value="Tetraspanin/Peripherin"/>
</dbReference>
<proteinExistence type="predicted"/>
<reference evidence="6" key="1">
    <citation type="submission" date="2022-03" db="EMBL/GenBank/DDBJ databases">
        <authorList>
            <person name="Tunstrom K."/>
        </authorList>
    </citation>
    <scope>NUCLEOTIDE SEQUENCE</scope>
</reference>
<dbReference type="InterPro" id="IPR008952">
    <property type="entry name" value="Tetraspanin_EC2_sf"/>
</dbReference>
<evidence type="ECO:0000256" key="4">
    <source>
        <dbReference type="ARBA" id="ARBA00023136"/>
    </source>
</evidence>
<comment type="subcellular location">
    <subcellularLocation>
        <location evidence="1">Membrane</location>
        <topology evidence="1">Multi-pass membrane protein</topology>
    </subcellularLocation>
</comment>
<evidence type="ECO:0000256" key="2">
    <source>
        <dbReference type="ARBA" id="ARBA00022692"/>
    </source>
</evidence>
<sequence length="216" mass="23771">MYVFKVSYFKLAGLLLVGGSIAATLRFSTLWYVAPPNFTTAPRIVTIFGLLIFFIAVFGCWIKENIYYLIAYVVSMLFLAAGKIYLAVVIFRSLGQVERLVANWLGAAFIDDELKPKFHDVEIAFQCCGTIGPGSYLSPVLPDSCCLEPAINVDSQQICTIENAQEGCNNVLSQFCTAYAEAVGIVIVAIIAVQLAAIVFSLSIYYNGDNNREHYT</sequence>
<dbReference type="CDD" id="cd03127">
    <property type="entry name" value="tetraspanin_LEL"/>
    <property type="match status" value="1"/>
</dbReference>
<dbReference type="SUPFAM" id="SSF48652">
    <property type="entry name" value="Tetraspanin"/>
    <property type="match status" value="1"/>
</dbReference>